<feature type="binding site" evidence="10">
    <location>
        <position position="160"/>
    </location>
    <ligand>
        <name>substrate</name>
    </ligand>
</feature>
<evidence type="ECO:0000256" key="3">
    <source>
        <dbReference type="ARBA" id="ARBA00022670"/>
    </source>
</evidence>
<evidence type="ECO:0000256" key="8">
    <source>
        <dbReference type="ARBA" id="ARBA00022825"/>
    </source>
</evidence>
<feature type="binding site" evidence="10">
    <location>
        <begin position="265"/>
        <end position="267"/>
    </location>
    <ligand>
        <name>substrate</name>
    </ligand>
</feature>
<dbReference type="InterPro" id="IPR011782">
    <property type="entry name" value="Pept_S1C_Do"/>
</dbReference>
<keyword evidence="4" id="KW-0732">Signal</keyword>
<dbReference type="InterPro" id="IPR041489">
    <property type="entry name" value="PDZ_6"/>
</dbReference>
<keyword evidence="3" id="KW-0645">Protease</keyword>
<accession>A0A2U8E4C8</accession>
<dbReference type="Pfam" id="PF13180">
    <property type="entry name" value="PDZ_2"/>
    <property type="match status" value="1"/>
</dbReference>
<evidence type="ECO:0000256" key="10">
    <source>
        <dbReference type="PIRSR" id="PIRSR611782-2"/>
    </source>
</evidence>
<dbReference type="GO" id="GO:0042597">
    <property type="term" value="C:periplasmic space"/>
    <property type="evidence" value="ECO:0007669"/>
    <property type="project" value="UniProtKB-SubCell"/>
</dbReference>
<keyword evidence="7" id="KW-0378">Hydrolase</keyword>
<dbReference type="Pfam" id="PF17820">
    <property type="entry name" value="PDZ_6"/>
    <property type="match status" value="1"/>
</dbReference>
<feature type="binding site" evidence="10">
    <location>
        <position position="190"/>
    </location>
    <ligand>
        <name>substrate</name>
    </ligand>
</feature>
<feature type="region of interest" description="Disordered" evidence="11">
    <location>
        <begin position="413"/>
        <end position="437"/>
    </location>
</feature>
<feature type="domain" description="PDZ" evidence="12">
    <location>
        <begin position="311"/>
        <end position="402"/>
    </location>
</feature>
<evidence type="ECO:0000256" key="4">
    <source>
        <dbReference type="ARBA" id="ARBA00022729"/>
    </source>
</evidence>
<dbReference type="Pfam" id="PF13365">
    <property type="entry name" value="Trypsin_2"/>
    <property type="match status" value="1"/>
</dbReference>
<dbReference type="InterPro" id="IPR001940">
    <property type="entry name" value="Peptidase_S1C"/>
</dbReference>
<feature type="active site" description="Charge relay system" evidence="9">
    <location>
        <position position="160"/>
    </location>
</feature>
<dbReference type="RefSeq" id="WP_108825483.1">
    <property type="nucleotide sequence ID" value="NZ_CP023004.1"/>
</dbReference>
<dbReference type="PROSITE" id="PS50106">
    <property type="entry name" value="PDZ"/>
    <property type="match status" value="2"/>
</dbReference>
<evidence type="ECO:0000259" key="12">
    <source>
        <dbReference type="PROSITE" id="PS50106"/>
    </source>
</evidence>
<feature type="active site" description="Charge relay system" evidence="9">
    <location>
        <position position="190"/>
    </location>
</feature>
<organism evidence="13 14">
    <name type="scientific">Ereboglobus luteus</name>
    <dbReference type="NCBI Taxonomy" id="1796921"/>
    <lineage>
        <taxon>Bacteria</taxon>
        <taxon>Pseudomonadati</taxon>
        <taxon>Verrucomicrobiota</taxon>
        <taxon>Opitutia</taxon>
        <taxon>Opitutales</taxon>
        <taxon>Opitutaceae</taxon>
        <taxon>Ereboglobus</taxon>
    </lineage>
</organism>
<keyword evidence="6" id="KW-0574">Periplasm</keyword>
<dbReference type="InterPro" id="IPR036034">
    <property type="entry name" value="PDZ_sf"/>
</dbReference>
<dbReference type="NCBIfam" id="TIGR02037">
    <property type="entry name" value="degP_htrA_DO"/>
    <property type="match status" value="1"/>
</dbReference>
<evidence type="ECO:0000313" key="13">
    <source>
        <dbReference type="EMBL" id="AWI09670.1"/>
    </source>
</evidence>
<dbReference type="Gene3D" id="2.40.10.120">
    <property type="match status" value="1"/>
</dbReference>
<evidence type="ECO:0000256" key="9">
    <source>
        <dbReference type="PIRSR" id="PIRSR611782-1"/>
    </source>
</evidence>
<feature type="domain" description="PDZ" evidence="12">
    <location>
        <begin position="442"/>
        <end position="511"/>
    </location>
</feature>
<dbReference type="EMBL" id="CP023004">
    <property type="protein sequence ID" value="AWI09670.1"/>
    <property type="molecule type" value="Genomic_DNA"/>
</dbReference>
<evidence type="ECO:0000313" key="14">
    <source>
        <dbReference type="Proteomes" id="UP000244896"/>
    </source>
</evidence>
<comment type="similarity">
    <text evidence="2">Belongs to the peptidase S1C family.</text>
</comment>
<feature type="region of interest" description="Disordered" evidence="11">
    <location>
        <begin position="115"/>
        <end position="145"/>
    </location>
</feature>
<dbReference type="FunFam" id="2.40.10.10:FF:000001">
    <property type="entry name" value="Periplasmic serine protease DegS"/>
    <property type="match status" value="1"/>
</dbReference>
<name>A0A2U8E4C8_9BACT</name>
<keyword evidence="8" id="KW-0720">Serine protease</keyword>
<dbReference type="Gene3D" id="2.30.42.10">
    <property type="match status" value="2"/>
</dbReference>
<dbReference type="GO" id="GO:0004252">
    <property type="term" value="F:serine-type endopeptidase activity"/>
    <property type="evidence" value="ECO:0007669"/>
    <property type="project" value="InterPro"/>
</dbReference>
<sequence length="536" mass="55662">MTNHNTQPAHHAKTARRPFALLGGSLVAVAAITLSAVAFAQKDSKPGVTMKVDATPLTRTAPSATESYAPIVKEVAPSVVKVLVTERAKNVPIADNPFFSDPRFRDFFGPFFGPYGDDDSNGGNRGNNRRGSRMQRQPEQTGLGSGVIVSADGYVLTNAHVVTGADEIKVSLNDGRELKAKVIGTDPKTDIAVIKVEAGGLPAATFADSDQLEVGDRVLAIGNPFGIGQTVTAGMISALGRGVGIIEDGQGYEDFIQTDASINPGNSGGALTDMSGRVIGINTAILSRSGGFQGIGLAIPSNLVRSVMEQLVANGKVVRGFIGVAVQNLTPEMAEQFKLKNADGALVAEVTPDGPSSKIDIKPGDIITDFNGRAVKDGRTLRLAVAAVAPGTSASITVMRDGKPEQLAIVVGNQPGEKNTAGNDASGGAKTEDNGTLNGVGVADLDARTRRAYGISSNITGAVITDIDPDSPAAAAGLRPGDVIQEINREPVANADEAVKLTENPPSKKTLLRIWSRGGTRFVLVDETESPEASKK</sequence>
<dbReference type="Proteomes" id="UP000244896">
    <property type="component" value="Chromosome"/>
</dbReference>
<dbReference type="CDD" id="cd10839">
    <property type="entry name" value="cpPDZ1_DegP-like"/>
    <property type="match status" value="1"/>
</dbReference>
<gene>
    <name evidence="13" type="ORF">CKA38_10785</name>
</gene>
<protein>
    <submittedName>
        <fullName evidence="13">Peptidase S1</fullName>
    </submittedName>
</protein>
<dbReference type="PRINTS" id="PR00834">
    <property type="entry name" value="PROTEASES2C"/>
</dbReference>
<feature type="active site" description="Charge relay system" evidence="9">
    <location>
        <position position="267"/>
    </location>
</feature>
<dbReference type="SMART" id="SM00228">
    <property type="entry name" value="PDZ"/>
    <property type="match status" value="2"/>
</dbReference>
<dbReference type="PANTHER" id="PTHR22939:SF129">
    <property type="entry name" value="SERINE PROTEASE HTRA2, MITOCHONDRIAL"/>
    <property type="match status" value="1"/>
</dbReference>
<keyword evidence="5" id="KW-0677">Repeat</keyword>
<comment type="subcellular location">
    <subcellularLocation>
        <location evidence="1">Periplasm</location>
    </subcellularLocation>
</comment>
<reference evidence="13 14" key="1">
    <citation type="journal article" date="2018" name="Syst. Appl. Microbiol.">
        <title>Ereboglobus luteus gen. nov. sp. nov. from cockroach guts, and new insights into the oxygen relationship of the genera Opitutus and Didymococcus (Verrucomicrobia: Opitutaceae).</title>
        <authorList>
            <person name="Tegtmeier D."/>
            <person name="Belitz A."/>
            <person name="Radek R."/>
            <person name="Heimerl T."/>
            <person name="Brune A."/>
        </authorList>
    </citation>
    <scope>NUCLEOTIDE SEQUENCE [LARGE SCALE GENOMIC DNA]</scope>
    <source>
        <strain evidence="13 14">Ho45</strain>
    </source>
</reference>
<dbReference type="AlphaFoldDB" id="A0A2U8E4C8"/>
<dbReference type="InterPro" id="IPR001478">
    <property type="entry name" value="PDZ"/>
</dbReference>
<dbReference type="GO" id="GO:0006508">
    <property type="term" value="P:proteolysis"/>
    <property type="evidence" value="ECO:0007669"/>
    <property type="project" value="UniProtKB-KW"/>
</dbReference>
<evidence type="ECO:0000256" key="11">
    <source>
        <dbReference type="SAM" id="MobiDB-lite"/>
    </source>
</evidence>
<evidence type="ECO:0000256" key="2">
    <source>
        <dbReference type="ARBA" id="ARBA00010541"/>
    </source>
</evidence>
<dbReference type="InterPro" id="IPR009003">
    <property type="entry name" value="Peptidase_S1_PA"/>
</dbReference>
<evidence type="ECO:0000256" key="5">
    <source>
        <dbReference type="ARBA" id="ARBA00022737"/>
    </source>
</evidence>
<dbReference type="PANTHER" id="PTHR22939">
    <property type="entry name" value="SERINE PROTEASE FAMILY S1C HTRA-RELATED"/>
    <property type="match status" value="1"/>
</dbReference>
<dbReference type="KEGG" id="elut:CKA38_10785"/>
<dbReference type="OrthoDB" id="9758917at2"/>
<dbReference type="SUPFAM" id="SSF50494">
    <property type="entry name" value="Trypsin-like serine proteases"/>
    <property type="match status" value="1"/>
</dbReference>
<evidence type="ECO:0000256" key="6">
    <source>
        <dbReference type="ARBA" id="ARBA00022764"/>
    </source>
</evidence>
<evidence type="ECO:0000256" key="1">
    <source>
        <dbReference type="ARBA" id="ARBA00004418"/>
    </source>
</evidence>
<evidence type="ECO:0000256" key="7">
    <source>
        <dbReference type="ARBA" id="ARBA00022801"/>
    </source>
</evidence>
<keyword evidence="14" id="KW-1185">Reference proteome</keyword>
<dbReference type="SUPFAM" id="SSF50156">
    <property type="entry name" value="PDZ domain-like"/>
    <property type="match status" value="2"/>
</dbReference>
<proteinExistence type="inferred from homology"/>